<keyword evidence="2" id="KW-1003">Cell membrane</keyword>
<comment type="caution">
    <text evidence="7">The sequence shown here is derived from an EMBL/GenBank/DDBJ whole genome shotgun (WGS) entry which is preliminary data.</text>
</comment>
<keyword evidence="8" id="KW-1185">Reference proteome</keyword>
<organism evidence="7 8">
    <name type="scientific">Mycoplasma marinum</name>
    <dbReference type="NCBI Taxonomy" id="1937190"/>
    <lineage>
        <taxon>Bacteria</taxon>
        <taxon>Bacillati</taxon>
        <taxon>Mycoplasmatota</taxon>
        <taxon>Mollicutes</taxon>
        <taxon>Mycoplasmataceae</taxon>
        <taxon>Mycoplasma</taxon>
    </lineage>
</organism>
<sequence length="512" mass="58830">MWDNFLRVVLNYFFILKAKIINVCQEKKMNEEQERKISRESFKEKLKKAKVKHKIRLKTINTQYKVNLSKAKTKEEIKISKKKKRIDTKRANNKYALRHNSLVNQELYRKGVLETKIETEKIKYRKNKKVKPNFDVKQEKIILNQKIEKLNEKYKKPVSSKLRKKRTEEMHSNHIFIRVGVKSATRGALRTIAFILIAALTTTIALDIFIKPFGLYSAGLRGVTQMFYYLLKFYKPDITPSTSYILFFGANIPLAIFGYFKVGKKFTLLTLAYILTQFGVSFLLDYSGMLEHIKPFGKTSEDIYAIISSNGQNEPIYRYVLPFISTIIGVIIYGVGVGVVYKAGGSTGGSKFIVTYISAKKNKSIGLIAIVIGIFVISLGIGVNHVAVNHKPFINSYFSATIFASIIFTFVSNLTLDKMFTKTKRKKIVLLTSKKEEVIKFLDLQMMYNRSFIINEVSSGIKSKPRYSFTFISSSEEAKMLPAVFKQIDNDSFCTIQTVDKVIGKFYNIWFQ</sequence>
<evidence type="ECO:0000256" key="1">
    <source>
        <dbReference type="ARBA" id="ARBA00004651"/>
    </source>
</evidence>
<dbReference type="Proteomes" id="UP000294192">
    <property type="component" value="Unassembled WGS sequence"/>
</dbReference>
<evidence type="ECO:0000256" key="6">
    <source>
        <dbReference type="SAM" id="Phobius"/>
    </source>
</evidence>
<keyword evidence="4 6" id="KW-1133">Transmembrane helix</keyword>
<dbReference type="GO" id="GO:0005886">
    <property type="term" value="C:plasma membrane"/>
    <property type="evidence" value="ECO:0007669"/>
    <property type="project" value="UniProtKB-SubCell"/>
</dbReference>
<dbReference type="PANTHER" id="PTHR33545">
    <property type="entry name" value="UPF0750 MEMBRANE PROTEIN YITT-RELATED"/>
    <property type="match status" value="1"/>
</dbReference>
<dbReference type="Pfam" id="PF02588">
    <property type="entry name" value="YitT_membrane"/>
    <property type="match status" value="1"/>
</dbReference>
<evidence type="ECO:0008006" key="9">
    <source>
        <dbReference type="Google" id="ProtNLM"/>
    </source>
</evidence>
<reference evidence="7 8" key="1">
    <citation type="submission" date="2018-02" db="EMBL/GenBank/DDBJ databases">
        <title>Mycoplasma marinum and Mycoplasma todarodis sp. nov., moderately halophilic and psychrotolerant mycoplasmas isolated from cephalopods.</title>
        <authorList>
            <person name="Viver T."/>
        </authorList>
    </citation>
    <scope>NUCLEOTIDE SEQUENCE [LARGE SCALE GENOMIC DNA]</scope>
    <source>
        <strain evidence="7 8">PE</strain>
    </source>
</reference>
<gene>
    <name evidence="7" type="ORF">C4B24_02845</name>
</gene>
<evidence type="ECO:0000256" key="3">
    <source>
        <dbReference type="ARBA" id="ARBA00022692"/>
    </source>
</evidence>
<evidence type="ECO:0000256" key="5">
    <source>
        <dbReference type="ARBA" id="ARBA00023136"/>
    </source>
</evidence>
<feature type="transmembrane region" description="Helical" evidence="6">
    <location>
        <begin position="187"/>
        <end position="206"/>
    </location>
</feature>
<dbReference type="EMBL" id="PSZO01000011">
    <property type="protein sequence ID" value="TCG11197.1"/>
    <property type="molecule type" value="Genomic_DNA"/>
</dbReference>
<evidence type="ECO:0000313" key="8">
    <source>
        <dbReference type="Proteomes" id="UP000294192"/>
    </source>
</evidence>
<dbReference type="PANTHER" id="PTHR33545:SF5">
    <property type="entry name" value="UPF0750 MEMBRANE PROTEIN YITT"/>
    <property type="match status" value="1"/>
</dbReference>
<dbReference type="OrthoDB" id="387512at2"/>
<feature type="transmembrane region" description="Helical" evidence="6">
    <location>
        <begin position="319"/>
        <end position="344"/>
    </location>
</feature>
<dbReference type="InterPro" id="IPR051461">
    <property type="entry name" value="UPF0750_membrane"/>
</dbReference>
<evidence type="ECO:0000256" key="2">
    <source>
        <dbReference type="ARBA" id="ARBA00022475"/>
    </source>
</evidence>
<feature type="transmembrane region" description="Helical" evidence="6">
    <location>
        <begin position="394"/>
        <end position="416"/>
    </location>
</feature>
<name>A0A4R0XTU3_9MOLU</name>
<feature type="transmembrane region" description="Helical" evidence="6">
    <location>
        <begin position="365"/>
        <end position="388"/>
    </location>
</feature>
<evidence type="ECO:0000256" key="4">
    <source>
        <dbReference type="ARBA" id="ARBA00022989"/>
    </source>
</evidence>
<feature type="transmembrane region" description="Helical" evidence="6">
    <location>
        <begin position="267"/>
        <end position="284"/>
    </location>
</feature>
<comment type="subcellular location">
    <subcellularLocation>
        <location evidence="1">Cell membrane</location>
        <topology evidence="1">Multi-pass membrane protein</topology>
    </subcellularLocation>
</comment>
<dbReference type="AlphaFoldDB" id="A0A4R0XTU3"/>
<evidence type="ECO:0000313" key="7">
    <source>
        <dbReference type="EMBL" id="TCG11197.1"/>
    </source>
</evidence>
<dbReference type="InterPro" id="IPR003740">
    <property type="entry name" value="YitT"/>
</dbReference>
<protein>
    <recommendedName>
        <fullName evidence="9">DUF2179 domain-containing protein</fullName>
    </recommendedName>
</protein>
<keyword evidence="5 6" id="KW-0472">Membrane</keyword>
<accession>A0A4R0XTU3</accession>
<keyword evidence="3 6" id="KW-0812">Transmembrane</keyword>
<proteinExistence type="predicted"/>
<feature type="transmembrane region" description="Helical" evidence="6">
    <location>
        <begin position="243"/>
        <end position="260"/>
    </location>
</feature>